<dbReference type="AlphaFoldDB" id="A0A090W833"/>
<reference evidence="1 2" key="1">
    <citation type="journal article" date="2014" name="Genome Announc.">
        <title>Draft Genome Sequence of Marine Flavobacterium Jejuia pallidilutea Strain 11shimoA1 and Pigmentation Mutants.</title>
        <authorList>
            <person name="Takatani N."/>
            <person name="Nakanishi M."/>
            <person name="Meirelles P."/>
            <person name="Mino S."/>
            <person name="Suda W."/>
            <person name="Oshima K."/>
            <person name="Hattori M."/>
            <person name="Ohkuma M."/>
            <person name="Hosokawa M."/>
            <person name="Miyashita K."/>
            <person name="Thompson F.L."/>
            <person name="Niwa A."/>
            <person name="Sawabe T."/>
            <person name="Sawabe T."/>
        </authorList>
    </citation>
    <scope>NUCLEOTIDE SEQUENCE [LARGE SCALE GENOMIC DNA]</scope>
    <source>
        <strain evidence="2">JCM19302</strain>
    </source>
</reference>
<evidence type="ECO:0000313" key="2">
    <source>
        <dbReference type="Proteomes" id="UP000029646"/>
    </source>
</evidence>
<evidence type="ECO:0000313" key="1">
    <source>
        <dbReference type="EMBL" id="GAL73081.1"/>
    </source>
</evidence>
<dbReference type="EMBL" id="BBNS01000039">
    <property type="protein sequence ID" value="GAL73081.1"/>
    <property type="molecule type" value="Genomic_DNA"/>
</dbReference>
<protein>
    <submittedName>
        <fullName evidence="1">Uncharacterized protein</fullName>
    </submittedName>
</protein>
<organism evidence="1 2">
    <name type="scientific">Jejuia pallidilutea</name>
    <dbReference type="NCBI Taxonomy" id="504487"/>
    <lineage>
        <taxon>Bacteria</taxon>
        <taxon>Pseudomonadati</taxon>
        <taxon>Bacteroidota</taxon>
        <taxon>Flavobacteriia</taxon>
        <taxon>Flavobacteriales</taxon>
        <taxon>Flavobacteriaceae</taxon>
        <taxon>Jejuia</taxon>
    </lineage>
</organism>
<sequence>MVIGETQLETKPVFDVTAKTNASKIVYADKLVNKIYKSDMIGSYQIKNIKTAYQTIKMLQTKGYTISDENITQAF</sequence>
<proteinExistence type="predicted"/>
<dbReference type="Proteomes" id="UP000029646">
    <property type="component" value="Unassembled WGS sequence"/>
</dbReference>
<comment type="caution">
    <text evidence="1">The sequence shown here is derived from an EMBL/GenBank/DDBJ whole genome shotgun (WGS) entry which is preliminary data.</text>
</comment>
<name>A0A090W833_9FLAO</name>
<accession>A0A090W833</accession>
<gene>
    <name evidence="1" type="ORF">JCM19302_2304</name>
</gene>